<keyword evidence="14" id="KW-1185">Reference proteome</keyword>
<dbReference type="SUPFAM" id="SSF56059">
    <property type="entry name" value="Glutathione synthetase ATP-binding domain-like"/>
    <property type="match status" value="1"/>
</dbReference>
<protein>
    <recommendedName>
        <fullName evidence="12">CBM20 domain-containing protein</fullName>
    </recommendedName>
</protein>
<feature type="compositionally biased region" description="Gly residues" evidence="11">
    <location>
        <begin position="795"/>
        <end position="804"/>
    </location>
</feature>
<keyword evidence="5" id="KW-0479">Metal-binding</keyword>
<dbReference type="GO" id="GO:0046872">
    <property type="term" value="F:metal ion binding"/>
    <property type="evidence" value="ECO:0007669"/>
    <property type="project" value="UniProtKB-KW"/>
</dbReference>
<gene>
    <name evidence="13" type="ORF">D9Q98_002678</name>
</gene>
<evidence type="ECO:0000256" key="4">
    <source>
        <dbReference type="ARBA" id="ARBA00022679"/>
    </source>
</evidence>
<dbReference type="Gene3D" id="3.30.1490.20">
    <property type="entry name" value="ATP-grasp fold, A domain"/>
    <property type="match status" value="1"/>
</dbReference>
<dbReference type="OrthoDB" id="6123450at2759"/>
<dbReference type="InterPro" id="IPR054481">
    <property type="entry name" value="GWD1_pHisD"/>
</dbReference>
<evidence type="ECO:0000313" key="14">
    <source>
        <dbReference type="Proteomes" id="UP001055712"/>
    </source>
</evidence>
<feature type="compositionally biased region" description="Low complexity" evidence="11">
    <location>
        <begin position="185"/>
        <end position="194"/>
    </location>
</feature>
<comment type="caution">
    <text evidence="13">The sequence shown here is derived from an EMBL/GenBank/DDBJ whole genome shotgun (WGS) entry which is preliminary data.</text>
</comment>
<accession>A0A9D4TV60</accession>
<evidence type="ECO:0000256" key="10">
    <source>
        <dbReference type="ARBA" id="ARBA00023277"/>
    </source>
</evidence>
<dbReference type="PANTHER" id="PTHR47453">
    <property type="entry name" value="PHOSPHOGLUCAN, WATER DIKINASE, CHLOROPLASTIC"/>
    <property type="match status" value="1"/>
</dbReference>
<keyword evidence="6" id="KW-0547">Nucleotide-binding</keyword>
<dbReference type="PROSITE" id="PS51166">
    <property type="entry name" value="CBM20"/>
    <property type="match status" value="1"/>
</dbReference>
<dbReference type="EMBL" id="SIDB01000003">
    <property type="protein sequence ID" value="KAI3434610.1"/>
    <property type="molecule type" value="Genomic_DNA"/>
</dbReference>
<evidence type="ECO:0000256" key="11">
    <source>
        <dbReference type="SAM" id="MobiDB-lite"/>
    </source>
</evidence>
<evidence type="ECO:0000256" key="1">
    <source>
        <dbReference type="ARBA" id="ARBA00001946"/>
    </source>
</evidence>
<reference evidence="13" key="2">
    <citation type="submission" date="2020-11" db="EMBL/GenBank/DDBJ databases">
        <authorList>
            <person name="Cecchin M."/>
            <person name="Marcolungo L."/>
            <person name="Rossato M."/>
            <person name="Girolomoni L."/>
            <person name="Cosentino E."/>
            <person name="Cuine S."/>
            <person name="Li-Beisson Y."/>
            <person name="Delledonne M."/>
            <person name="Ballottari M."/>
        </authorList>
    </citation>
    <scope>NUCLEOTIDE SEQUENCE</scope>
    <source>
        <strain evidence="13">211/11P</strain>
        <tissue evidence="13">Whole cell</tissue>
    </source>
</reference>
<proteinExistence type="inferred from homology"/>
<comment type="subunit">
    <text evidence="3">Homodimer.</text>
</comment>
<sequence length="1216" mass="127589">MQAAQASTGRTTFQLSGRTRVSAASRAGRCCLLHGSLVPATRQLLPLQRASRATQLQARPARRGQVAVHAGGDKVPVRFTVQQEVNYGETVRLVGSHSSLGNWKVRKGAAMKWEEGHVWSAEVSLPPGTTVEFKCVRARGEGDDADWEDGDNRSLAVPSAAAAVELEWGGSMSVDGKPSAAKPRQQQSQDWSSSSDDEGYTRVGGSMDDSSRREWKGRELRFMRSNEHSRDRQGVWDTSGLEGGVLHLVEGDRDAANWLAKMEVVKKLLVDSAPELRPELDALAAADIYMQWVATGALPCVEGGGHHRPNRHAELARSIFRSLEWVIGERGPSSPEVALVGRRLQSRLPSFTDQFTQSTPLTRIRDIAHRNDIPHDLKAEIKHTLQNKLHRNAGPEDLHTTEAMLARVTANPGEFNDNFVNEFRTFTSELRDFFNAGSLTDMLQGLRPGLDDGSAQVLDHFGATKGRLDGAGEGADQNALMDVLHAATSVRAMLVSGLTSGLRNDAPDNALAMRQKWRQCEIRTEDYAFVLLSRFVNSLEQRGGASTIAGGSDGAWALPIGSLVLGLRHIGLSGYNPTECMAVEQELTAWQKLGGLSQRENALRLRASLQRLRRVTEGYSQLMLDAYAARSAAMGKALGLEPHLYQVFTEAEIRASLVFQVSKLSSLLIKAANECAGGNPWDVVMAGTAEGVLLRVDTLEPGCLDAANGKDAILVVSSATGDEEVASLGANLRGIVLQQDLPHLSHLGVRTRQEGVPFVTCEDLEAVQAAVGPLLGNHARLTASAEGVQLTSADGGNGSNGSNGNGASSNGSKGKADAPKAVAQPGAVEMVKSVEVIPLEEATVAVAGAKAAACGELLRLAAACGEAASPAAAAARGNGDSKGTAILAAPDGVVLPFGCMEAAAAADGKQQRLQELLGQLDSALADVGKDGGNSAVDSLCSDIQGLLSGLALPQQALQRVAGAFKPEGATVIVRSSANVEDLAGMSGAGLYDSIPNINSGDGRAVQQAVAGVWASLFSRRAVMSRRAAGVPQKSACMAVVVQQQMSPDLCFVLHTRHPVSGDEDVVSAELAPGLGETLASGTRGSPWRLEAKKSTSAVTASAFANFSQALLAPGAAAAASTKSNGAVYAPPGAAVGAGSNGGGTAVAEAPAAVGVSAQVVDYSREPMSVSEDVRTRVGMRLLAVAAALENEFGGAQDVEGCFVGDDLYVVQTRPQP</sequence>
<dbReference type="SMART" id="SM01065">
    <property type="entry name" value="CBM_2"/>
    <property type="match status" value="1"/>
</dbReference>
<dbReference type="Pfam" id="PF01326">
    <property type="entry name" value="PPDK_N"/>
    <property type="match status" value="1"/>
</dbReference>
<evidence type="ECO:0000256" key="9">
    <source>
        <dbReference type="ARBA" id="ARBA00022842"/>
    </source>
</evidence>
<dbReference type="SUPFAM" id="SSF49452">
    <property type="entry name" value="Starch-binding domain-like"/>
    <property type="match status" value="1"/>
</dbReference>
<evidence type="ECO:0000256" key="8">
    <source>
        <dbReference type="ARBA" id="ARBA00022840"/>
    </source>
</evidence>
<keyword evidence="8" id="KW-0067">ATP-binding</keyword>
<dbReference type="InterPro" id="IPR013783">
    <property type="entry name" value="Ig-like_fold"/>
</dbReference>
<evidence type="ECO:0000259" key="12">
    <source>
        <dbReference type="PROSITE" id="PS51166"/>
    </source>
</evidence>
<dbReference type="AlphaFoldDB" id="A0A9D4TV60"/>
<dbReference type="CDD" id="cd05467">
    <property type="entry name" value="CBM20"/>
    <property type="match status" value="1"/>
</dbReference>
<evidence type="ECO:0000313" key="13">
    <source>
        <dbReference type="EMBL" id="KAI3434610.1"/>
    </source>
</evidence>
<keyword evidence="4" id="KW-0808">Transferase</keyword>
<dbReference type="Gene3D" id="3.30.470.20">
    <property type="entry name" value="ATP-grasp fold, B domain"/>
    <property type="match status" value="1"/>
</dbReference>
<evidence type="ECO:0000256" key="3">
    <source>
        <dbReference type="ARBA" id="ARBA00011738"/>
    </source>
</evidence>
<evidence type="ECO:0000256" key="6">
    <source>
        <dbReference type="ARBA" id="ARBA00022741"/>
    </source>
</evidence>
<dbReference type="InterPro" id="IPR002192">
    <property type="entry name" value="PPDK_AMP/ATP-bd"/>
</dbReference>
<feature type="region of interest" description="Disordered" evidence="11">
    <location>
        <begin position="790"/>
        <end position="821"/>
    </location>
</feature>
<feature type="domain" description="CBM20" evidence="12">
    <location>
        <begin position="69"/>
        <end position="170"/>
    </location>
</feature>
<dbReference type="Proteomes" id="UP001055712">
    <property type="component" value="Unassembled WGS sequence"/>
</dbReference>
<name>A0A9D4TV60_CHLVU</name>
<keyword evidence="7" id="KW-0418">Kinase</keyword>
<dbReference type="Pfam" id="PF00686">
    <property type="entry name" value="CBM_20"/>
    <property type="match status" value="1"/>
</dbReference>
<dbReference type="GO" id="GO:2001070">
    <property type="term" value="F:starch binding"/>
    <property type="evidence" value="ECO:0007669"/>
    <property type="project" value="InterPro"/>
</dbReference>
<comment type="cofactor">
    <cofactor evidence="1">
        <name>Mg(2+)</name>
        <dbReference type="ChEBI" id="CHEBI:18420"/>
    </cofactor>
</comment>
<feature type="region of interest" description="Disordered" evidence="11">
    <location>
        <begin position="171"/>
        <end position="212"/>
    </location>
</feature>
<dbReference type="InterPro" id="IPR002044">
    <property type="entry name" value="CBM20"/>
</dbReference>
<evidence type="ECO:0000256" key="5">
    <source>
        <dbReference type="ARBA" id="ARBA00022723"/>
    </source>
</evidence>
<evidence type="ECO:0000256" key="2">
    <source>
        <dbReference type="ARBA" id="ARBA00007837"/>
    </source>
</evidence>
<comment type="similarity">
    <text evidence="2">Belongs to the PEP-utilizing enzyme family.</text>
</comment>
<dbReference type="Pfam" id="PF22973">
    <property type="entry name" value="GWD1_pHisD"/>
    <property type="match status" value="1"/>
</dbReference>
<keyword evidence="9" id="KW-0460">Magnesium</keyword>
<dbReference type="Gene3D" id="2.60.40.10">
    <property type="entry name" value="Immunoglobulins"/>
    <property type="match status" value="1"/>
</dbReference>
<organism evidence="13 14">
    <name type="scientific">Chlorella vulgaris</name>
    <name type="common">Green alga</name>
    <dbReference type="NCBI Taxonomy" id="3077"/>
    <lineage>
        <taxon>Eukaryota</taxon>
        <taxon>Viridiplantae</taxon>
        <taxon>Chlorophyta</taxon>
        <taxon>core chlorophytes</taxon>
        <taxon>Trebouxiophyceae</taxon>
        <taxon>Chlorellales</taxon>
        <taxon>Chlorellaceae</taxon>
        <taxon>Chlorella clade</taxon>
        <taxon>Chlorella</taxon>
    </lineage>
</organism>
<reference evidence="13" key="1">
    <citation type="journal article" date="2019" name="Plant J.">
        <title>Chlorella vulgaris genome assembly and annotation reveals the molecular basis for metabolic acclimation to high light conditions.</title>
        <authorList>
            <person name="Cecchin M."/>
            <person name="Marcolungo L."/>
            <person name="Rossato M."/>
            <person name="Girolomoni L."/>
            <person name="Cosentino E."/>
            <person name="Cuine S."/>
            <person name="Li-Beisson Y."/>
            <person name="Delledonne M."/>
            <person name="Ballottari M."/>
        </authorList>
    </citation>
    <scope>NUCLEOTIDE SEQUENCE</scope>
    <source>
        <strain evidence="13">211/11P</strain>
    </source>
</reference>
<dbReference type="InterPro" id="IPR013784">
    <property type="entry name" value="Carb-bd-like_fold"/>
</dbReference>
<evidence type="ECO:0000256" key="7">
    <source>
        <dbReference type="ARBA" id="ARBA00022777"/>
    </source>
</evidence>
<dbReference type="GO" id="GO:0016301">
    <property type="term" value="F:kinase activity"/>
    <property type="evidence" value="ECO:0007669"/>
    <property type="project" value="UniProtKB-KW"/>
</dbReference>
<dbReference type="GO" id="GO:0005524">
    <property type="term" value="F:ATP binding"/>
    <property type="evidence" value="ECO:0007669"/>
    <property type="project" value="UniProtKB-KW"/>
</dbReference>
<dbReference type="InterPro" id="IPR013815">
    <property type="entry name" value="ATP_grasp_subdomain_1"/>
</dbReference>
<dbReference type="PANTHER" id="PTHR47453:SF1">
    <property type="entry name" value="PHOSPHOGLUCAN, WATER DIKINASE, CHLOROPLASTIC"/>
    <property type="match status" value="1"/>
</dbReference>
<keyword evidence="10" id="KW-0119">Carbohydrate metabolism</keyword>